<protein>
    <submittedName>
        <fullName evidence="1">Uncharacterized protein</fullName>
    </submittedName>
</protein>
<feature type="non-terminal residue" evidence="1">
    <location>
        <position position="1"/>
    </location>
</feature>
<reference evidence="1 2" key="1">
    <citation type="submission" date="2021-07" db="EMBL/GenBank/DDBJ databases">
        <authorList>
            <consortium name="Genoscope - CEA"/>
            <person name="William W."/>
        </authorList>
    </citation>
    <scope>NUCLEOTIDE SEQUENCE [LARGE SCALE GENOMIC DNA]</scope>
</reference>
<sequence length="71" mass="8170">KERIFSQCGGNDVVFLLLVRHYIPPLRASLLINLSRESSPQIPKRNLKSLFTLVWTVHTGPEREGSRIRDL</sequence>
<dbReference type="AlphaFoldDB" id="A0A8D9H310"/>
<organism evidence="1 2">
    <name type="scientific">Brassica campestris</name>
    <name type="common">Field mustard</name>
    <dbReference type="NCBI Taxonomy" id="3711"/>
    <lineage>
        <taxon>Eukaryota</taxon>
        <taxon>Viridiplantae</taxon>
        <taxon>Streptophyta</taxon>
        <taxon>Embryophyta</taxon>
        <taxon>Tracheophyta</taxon>
        <taxon>Spermatophyta</taxon>
        <taxon>Magnoliopsida</taxon>
        <taxon>eudicotyledons</taxon>
        <taxon>Gunneridae</taxon>
        <taxon>Pentapetalae</taxon>
        <taxon>rosids</taxon>
        <taxon>malvids</taxon>
        <taxon>Brassicales</taxon>
        <taxon>Brassicaceae</taxon>
        <taxon>Brassiceae</taxon>
        <taxon>Brassica</taxon>
    </lineage>
</organism>
<name>A0A8D9H310_BRACM</name>
<dbReference type="Proteomes" id="UP000694005">
    <property type="component" value="Chromosome A01"/>
</dbReference>
<dbReference type="Gramene" id="A01p47970.2_BraZ1">
    <property type="protein sequence ID" value="A01p47970.2_BraZ1.CDS.1"/>
    <property type="gene ID" value="A01g47970.2_BraZ1"/>
</dbReference>
<evidence type="ECO:0000313" key="1">
    <source>
        <dbReference type="EMBL" id="CAG7890721.1"/>
    </source>
</evidence>
<proteinExistence type="predicted"/>
<dbReference type="EMBL" id="LS974617">
    <property type="protein sequence ID" value="CAG7890721.1"/>
    <property type="molecule type" value="Genomic_DNA"/>
</dbReference>
<evidence type="ECO:0000313" key="2">
    <source>
        <dbReference type="Proteomes" id="UP000694005"/>
    </source>
</evidence>
<gene>
    <name evidence="1" type="ORF">BRAPAZ1V2_A01P47970.2</name>
</gene>
<accession>A0A8D9H310</accession>